<keyword evidence="9" id="KW-0902">Two-component regulatory system</keyword>
<dbReference type="GO" id="GO:0000155">
    <property type="term" value="F:phosphorelay sensor kinase activity"/>
    <property type="evidence" value="ECO:0007669"/>
    <property type="project" value="InterPro"/>
</dbReference>
<dbReference type="CDD" id="cd00082">
    <property type="entry name" value="HisKA"/>
    <property type="match status" value="1"/>
</dbReference>
<dbReference type="SUPFAM" id="SSF158472">
    <property type="entry name" value="HAMP domain-like"/>
    <property type="match status" value="1"/>
</dbReference>
<feature type="transmembrane region" description="Helical" evidence="12">
    <location>
        <begin position="12"/>
        <end position="35"/>
    </location>
</feature>
<evidence type="ECO:0000256" key="10">
    <source>
        <dbReference type="ARBA" id="ARBA00023136"/>
    </source>
</evidence>
<feature type="domain" description="HAMP" evidence="14">
    <location>
        <begin position="180"/>
        <end position="232"/>
    </location>
</feature>
<dbReference type="Gene3D" id="3.30.565.10">
    <property type="entry name" value="Histidine kinase-like ATPase, C-terminal domain"/>
    <property type="match status" value="1"/>
</dbReference>
<dbReference type="InterPro" id="IPR004358">
    <property type="entry name" value="Sig_transdc_His_kin-like_C"/>
</dbReference>
<dbReference type="OrthoDB" id="9815202at2"/>
<dbReference type="SUPFAM" id="SSF55874">
    <property type="entry name" value="ATPase domain of HSP90 chaperone/DNA topoisomerase II/histidine kinase"/>
    <property type="match status" value="1"/>
</dbReference>
<keyword evidence="16" id="KW-1185">Reference proteome</keyword>
<evidence type="ECO:0000259" key="13">
    <source>
        <dbReference type="PROSITE" id="PS50109"/>
    </source>
</evidence>
<dbReference type="CDD" id="cd06225">
    <property type="entry name" value="HAMP"/>
    <property type="match status" value="1"/>
</dbReference>
<comment type="catalytic activity">
    <reaction evidence="1">
        <text>ATP + protein L-histidine = ADP + protein N-phospho-L-histidine.</text>
        <dbReference type="EC" id="2.7.13.3"/>
    </reaction>
</comment>
<keyword evidence="5" id="KW-0808">Transferase</keyword>
<organism evidence="15 16">
    <name type="scientific">Aurantiacibacter xanthus</name>
    <dbReference type="NCBI Taxonomy" id="1784712"/>
    <lineage>
        <taxon>Bacteria</taxon>
        <taxon>Pseudomonadati</taxon>
        <taxon>Pseudomonadota</taxon>
        <taxon>Alphaproteobacteria</taxon>
        <taxon>Sphingomonadales</taxon>
        <taxon>Erythrobacteraceae</taxon>
        <taxon>Aurantiacibacter</taxon>
    </lineage>
</organism>
<keyword evidence="8 12" id="KW-1133">Transmembrane helix</keyword>
<dbReference type="SMART" id="SM00387">
    <property type="entry name" value="HATPase_c"/>
    <property type="match status" value="1"/>
</dbReference>
<evidence type="ECO:0000256" key="2">
    <source>
        <dbReference type="ARBA" id="ARBA00004370"/>
    </source>
</evidence>
<evidence type="ECO:0000256" key="4">
    <source>
        <dbReference type="ARBA" id="ARBA00022553"/>
    </source>
</evidence>
<reference evidence="15 16" key="1">
    <citation type="submission" date="2018-08" db="EMBL/GenBank/DDBJ databases">
        <title>Erythrobacter zhengii sp.nov., a bacterium isolated from deep-sea sediment.</title>
        <authorList>
            <person name="Fang C."/>
            <person name="Wu Y.-H."/>
            <person name="Sun C."/>
            <person name="Wang H."/>
            <person name="Cheng H."/>
            <person name="Meng F.-X."/>
            <person name="Wang C.-S."/>
            <person name="Xu X.-W."/>
        </authorList>
    </citation>
    <scope>NUCLEOTIDE SEQUENCE [LARGE SCALE GENOMIC DNA]</scope>
    <source>
        <strain evidence="15 16">CCTCC AB 2015396</strain>
    </source>
</reference>
<evidence type="ECO:0000256" key="6">
    <source>
        <dbReference type="ARBA" id="ARBA00022692"/>
    </source>
</evidence>
<keyword evidence="10 12" id="KW-0472">Membrane</keyword>
<dbReference type="PROSITE" id="PS50109">
    <property type="entry name" value="HIS_KIN"/>
    <property type="match status" value="1"/>
</dbReference>
<feature type="transmembrane region" description="Helical" evidence="12">
    <location>
        <begin position="159"/>
        <end position="182"/>
    </location>
</feature>
<proteinExistence type="predicted"/>
<evidence type="ECO:0000259" key="14">
    <source>
        <dbReference type="PROSITE" id="PS50885"/>
    </source>
</evidence>
<evidence type="ECO:0000256" key="11">
    <source>
        <dbReference type="SAM" id="Coils"/>
    </source>
</evidence>
<dbReference type="InterPro" id="IPR005467">
    <property type="entry name" value="His_kinase_dom"/>
</dbReference>
<dbReference type="Proteomes" id="UP000265366">
    <property type="component" value="Unassembled WGS sequence"/>
</dbReference>
<dbReference type="EMBL" id="QXFM01000021">
    <property type="protein sequence ID" value="RIV91441.1"/>
    <property type="molecule type" value="Genomic_DNA"/>
</dbReference>
<feature type="coiled-coil region" evidence="11">
    <location>
        <begin position="40"/>
        <end position="67"/>
    </location>
</feature>
<comment type="caution">
    <text evidence="15">The sequence shown here is derived from an EMBL/GenBank/DDBJ whole genome shotgun (WGS) entry which is preliminary data.</text>
</comment>
<keyword evidence="6 12" id="KW-0812">Transmembrane</keyword>
<dbReference type="Gene3D" id="6.10.340.10">
    <property type="match status" value="1"/>
</dbReference>
<evidence type="ECO:0000256" key="8">
    <source>
        <dbReference type="ARBA" id="ARBA00022989"/>
    </source>
</evidence>
<evidence type="ECO:0000256" key="12">
    <source>
        <dbReference type="SAM" id="Phobius"/>
    </source>
</evidence>
<dbReference type="GO" id="GO:0005886">
    <property type="term" value="C:plasma membrane"/>
    <property type="evidence" value="ECO:0007669"/>
    <property type="project" value="TreeGrafter"/>
</dbReference>
<dbReference type="SMART" id="SM00304">
    <property type="entry name" value="HAMP"/>
    <property type="match status" value="2"/>
</dbReference>
<dbReference type="InterPro" id="IPR003661">
    <property type="entry name" value="HisK_dim/P_dom"/>
</dbReference>
<feature type="domain" description="Histidine kinase" evidence="13">
    <location>
        <begin position="240"/>
        <end position="442"/>
    </location>
</feature>
<gene>
    <name evidence="15" type="ORF">D2V17_03030</name>
</gene>
<evidence type="ECO:0000256" key="7">
    <source>
        <dbReference type="ARBA" id="ARBA00022777"/>
    </source>
</evidence>
<evidence type="ECO:0000256" key="5">
    <source>
        <dbReference type="ARBA" id="ARBA00022679"/>
    </source>
</evidence>
<keyword evidence="7 15" id="KW-0418">Kinase</keyword>
<feature type="coiled-coil region" evidence="11">
    <location>
        <begin position="217"/>
        <end position="244"/>
    </location>
</feature>
<name>A0A3A1PCG5_9SPHN</name>
<sequence>MERMLSRKVPIPILAALTMALATTLAVALVTLVLWRIDTTARELRAAENAEREYAELTKKLPGLGEDPEMAGLALAALGELGAVAREAGQARYIAVHDSRKQAAGWPTTIDPLAPGYVRFNKSGTAYAGVVRSLGDGSEVLVAYRVASTGPLTQAFWRWGAAIVAVIVAIAGLVAWITGAAISRRIARLNALCERVGEGEVTARHPVTTSDELGTLATHMNAMLDELQRRLEALRDTADGLAHDLRTPLARVQARLSRLEDMLGDTRSAAEVRLASEELARLMEAFNAMLELREIETQGALSVEPFDVARAVENAIELYEAVAEEEHNVCIVRELGPCTTVGSASLVVRAVANLLDNALKVSPEGATIRVSLTCREHAAAIRVADEGPGLAPMADQSPRSTLGGHGIGLRIVRAVARQHGGSFSLANGEQGAVAELILPRRLHRQVS</sequence>
<evidence type="ECO:0000256" key="1">
    <source>
        <dbReference type="ARBA" id="ARBA00000085"/>
    </source>
</evidence>
<dbReference type="InterPro" id="IPR050428">
    <property type="entry name" value="TCS_sensor_his_kinase"/>
</dbReference>
<keyword evidence="4" id="KW-0597">Phosphoprotein</keyword>
<evidence type="ECO:0000313" key="16">
    <source>
        <dbReference type="Proteomes" id="UP000265366"/>
    </source>
</evidence>
<keyword evidence="11" id="KW-0175">Coiled coil</keyword>
<dbReference type="InterPro" id="IPR036097">
    <property type="entry name" value="HisK_dim/P_sf"/>
</dbReference>
<dbReference type="InterPro" id="IPR003660">
    <property type="entry name" value="HAMP_dom"/>
</dbReference>
<dbReference type="Pfam" id="PF00672">
    <property type="entry name" value="HAMP"/>
    <property type="match status" value="2"/>
</dbReference>
<evidence type="ECO:0000313" key="15">
    <source>
        <dbReference type="EMBL" id="RIV91441.1"/>
    </source>
</evidence>
<dbReference type="PANTHER" id="PTHR45436">
    <property type="entry name" value="SENSOR HISTIDINE KINASE YKOH"/>
    <property type="match status" value="1"/>
</dbReference>
<dbReference type="EC" id="2.7.13.3" evidence="3"/>
<protein>
    <recommendedName>
        <fullName evidence="3">histidine kinase</fullName>
        <ecNumber evidence="3">2.7.13.3</ecNumber>
    </recommendedName>
</protein>
<accession>A0A3A1PCG5</accession>
<dbReference type="CDD" id="cd00075">
    <property type="entry name" value="HATPase"/>
    <property type="match status" value="1"/>
</dbReference>
<dbReference type="InterPro" id="IPR036890">
    <property type="entry name" value="HATPase_C_sf"/>
</dbReference>
<dbReference type="AlphaFoldDB" id="A0A3A1PCG5"/>
<comment type="subcellular location">
    <subcellularLocation>
        <location evidence="2">Membrane</location>
    </subcellularLocation>
</comment>
<dbReference type="InterPro" id="IPR003594">
    <property type="entry name" value="HATPase_dom"/>
</dbReference>
<dbReference type="SUPFAM" id="SSF47384">
    <property type="entry name" value="Homodimeric domain of signal transducing histidine kinase"/>
    <property type="match status" value="1"/>
</dbReference>
<dbReference type="Pfam" id="PF02518">
    <property type="entry name" value="HATPase_c"/>
    <property type="match status" value="1"/>
</dbReference>
<dbReference type="PROSITE" id="PS50885">
    <property type="entry name" value="HAMP"/>
    <property type="match status" value="1"/>
</dbReference>
<dbReference type="PRINTS" id="PR00344">
    <property type="entry name" value="BCTRLSENSOR"/>
</dbReference>
<dbReference type="PANTHER" id="PTHR45436:SF8">
    <property type="entry name" value="HISTIDINE KINASE"/>
    <property type="match status" value="1"/>
</dbReference>
<evidence type="ECO:0000256" key="9">
    <source>
        <dbReference type="ARBA" id="ARBA00023012"/>
    </source>
</evidence>
<evidence type="ECO:0000256" key="3">
    <source>
        <dbReference type="ARBA" id="ARBA00012438"/>
    </source>
</evidence>